<protein>
    <submittedName>
        <fullName evidence="3">Putative tricarboxylic transport membrane protein</fullName>
    </submittedName>
</protein>
<organism evidence="3 4">
    <name type="scientific">Streptomyces stelliscabiei</name>
    <dbReference type="NCBI Taxonomy" id="146820"/>
    <lineage>
        <taxon>Bacteria</taxon>
        <taxon>Bacillati</taxon>
        <taxon>Actinomycetota</taxon>
        <taxon>Actinomycetes</taxon>
        <taxon>Kitasatosporales</taxon>
        <taxon>Streptomycetaceae</taxon>
        <taxon>Streptomyces</taxon>
    </lineage>
</organism>
<proteinExistence type="predicted"/>
<dbReference type="Pfam" id="PF01970">
    <property type="entry name" value="TctA"/>
    <property type="match status" value="1"/>
</dbReference>
<dbReference type="InterPro" id="IPR002823">
    <property type="entry name" value="DUF112_TM"/>
</dbReference>
<accession>A0A8I0P9A2</accession>
<dbReference type="Proteomes" id="UP000629287">
    <property type="component" value="Unassembled WGS sequence"/>
</dbReference>
<dbReference type="AlphaFoldDB" id="A0A8I0P9A2"/>
<reference evidence="3 4" key="1">
    <citation type="submission" date="2020-10" db="EMBL/GenBank/DDBJ databases">
        <title>Sequencing the genomes of 1000 actinobacteria strains.</title>
        <authorList>
            <person name="Klenk H.-P."/>
        </authorList>
    </citation>
    <scope>NUCLEOTIDE SEQUENCE [LARGE SCALE GENOMIC DNA]</scope>
    <source>
        <strain evidence="3 4">DSM 41803</strain>
    </source>
</reference>
<dbReference type="PANTHER" id="PTHR35342:SF5">
    <property type="entry name" value="TRICARBOXYLIC TRANSPORT PROTEIN"/>
    <property type="match status" value="1"/>
</dbReference>
<gene>
    <name evidence="3" type="ORF">H4687_008330</name>
</gene>
<sequence>MWGLIASLFVGMVLLLALNLPLAPLWAKLLRIPRPYLYAGILFFAAVGAYAVGGEVIDLVILLVIGLIGFGMRRYGLPVLPAVIGVILGPGAEQQLRRALQISDGSVTGLVNTPFSVTVYAIIAVLLAWPLLKRLFTVVRDRERDRTPAGTG</sequence>
<comment type="caution">
    <text evidence="3">The sequence shown here is derived from an EMBL/GenBank/DDBJ whole genome shotgun (WGS) entry which is preliminary data.</text>
</comment>
<name>A0A8I0P9A2_9ACTN</name>
<keyword evidence="1" id="KW-1133">Transmembrane helix</keyword>
<evidence type="ECO:0000259" key="2">
    <source>
        <dbReference type="Pfam" id="PF01970"/>
    </source>
</evidence>
<feature type="domain" description="DUF112" evidence="2">
    <location>
        <begin position="1"/>
        <end position="84"/>
    </location>
</feature>
<evidence type="ECO:0000256" key="1">
    <source>
        <dbReference type="SAM" id="Phobius"/>
    </source>
</evidence>
<dbReference type="EMBL" id="JADBGF010000001">
    <property type="protein sequence ID" value="MBE1602201.1"/>
    <property type="molecule type" value="Genomic_DNA"/>
</dbReference>
<feature type="transmembrane region" description="Helical" evidence="1">
    <location>
        <begin position="75"/>
        <end position="92"/>
    </location>
</feature>
<feature type="transmembrane region" description="Helical" evidence="1">
    <location>
        <begin position="37"/>
        <end position="68"/>
    </location>
</feature>
<keyword evidence="1" id="KW-0472">Membrane</keyword>
<keyword evidence="1" id="KW-0812">Transmembrane</keyword>
<evidence type="ECO:0000313" key="4">
    <source>
        <dbReference type="Proteomes" id="UP000629287"/>
    </source>
</evidence>
<dbReference type="PANTHER" id="PTHR35342">
    <property type="entry name" value="TRICARBOXYLIC TRANSPORT PROTEIN"/>
    <property type="match status" value="1"/>
</dbReference>
<evidence type="ECO:0000313" key="3">
    <source>
        <dbReference type="EMBL" id="MBE1602201.1"/>
    </source>
</evidence>
<keyword evidence="4" id="KW-1185">Reference proteome</keyword>
<feature type="transmembrane region" description="Helical" evidence="1">
    <location>
        <begin position="112"/>
        <end position="132"/>
    </location>
</feature>